<dbReference type="GO" id="GO:0010019">
    <property type="term" value="P:chloroplast-nucleus signaling pathway"/>
    <property type="evidence" value="ECO:0007669"/>
    <property type="project" value="TreeGrafter"/>
</dbReference>
<dbReference type="InterPro" id="IPR002885">
    <property type="entry name" value="PPR_rpt"/>
</dbReference>
<dbReference type="InterPro" id="IPR011990">
    <property type="entry name" value="TPR-like_helical_dom_sf"/>
</dbReference>
<dbReference type="Gene3D" id="1.25.40.10">
    <property type="entry name" value="Tetratricopeptide repeat domain"/>
    <property type="match status" value="1"/>
</dbReference>
<evidence type="ECO:0000256" key="3">
    <source>
        <dbReference type="PROSITE-ProRule" id="PRU00708"/>
    </source>
</evidence>
<keyword evidence="2" id="KW-0677">Repeat</keyword>
<dbReference type="NCBIfam" id="TIGR00756">
    <property type="entry name" value="PPR"/>
    <property type="match status" value="1"/>
</dbReference>
<feature type="repeat" description="PPR" evidence="3">
    <location>
        <begin position="169"/>
        <end position="204"/>
    </location>
</feature>
<reference evidence="4 5" key="1">
    <citation type="submission" date="2019-09" db="EMBL/GenBank/DDBJ databases">
        <title>A chromosome-level genome assembly of the Chinese tupelo Nyssa sinensis.</title>
        <authorList>
            <person name="Yang X."/>
            <person name="Kang M."/>
            <person name="Yang Y."/>
            <person name="Xiong H."/>
            <person name="Wang M."/>
            <person name="Zhang Z."/>
            <person name="Wang Z."/>
            <person name="Wu H."/>
            <person name="Ma T."/>
            <person name="Liu J."/>
            <person name="Xi Z."/>
        </authorList>
    </citation>
    <scope>NUCLEOTIDE SEQUENCE [LARGE SCALE GENOMIC DNA]</scope>
    <source>
        <strain evidence="4">J267</strain>
        <tissue evidence="4">Leaf</tissue>
    </source>
</reference>
<organism evidence="4 5">
    <name type="scientific">Nyssa sinensis</name>
    <dbReference type="NCBI Taxonomy" id="561372"/>
    <lineage>
        <taxon>Eukaryota</taxon>
        <taxon>Viridiplantae</taxon>
        <taxon>Streptophyta</taxon>
        <taxon>Embryophyta</taxon>
        <taxon>Tracheophyta</taxon>
        <taxon>Spermatophyta</taxon>
        <taxon>Magnoliopsida</taxon>
        <taxon>eudicotyledons</taxon>
        <taxon>Gunneridae</taxon>
        <taxon>Pentapetalae</taxon>
        <taxon>asterids</taxon>
        <taxon>Cornales</taxon>
        <taxon>Nyssaceae</taxon>
        <taxon>Nyssa</taxon>
    </lineage>
</organism>
<sequence>MEMSYLFGNGLQPILTRPSPITSTFTPPPILPSTVRPSKNSQPISATATFFSEPTNVSHKYQKPLSISYTARQSAILDIQESSDLDSALARSGGMLKVQDLNIILRHFGKLNRWQELSQLFDWMQKHGKINISSYSSYIKFLGNSLRSGKFESSIKLFHQMKQGGLKPDVVTYSTLLAGCNKVKLGYSKALELVEELKYNGLHMDSVIYGTFLAVCASNNQM</sequence>
<feature type="repeat" description="PPR" evidence="3">
    <location>
        <begin position="131"/>
        <end position="168"/>
    </location>
</feature>
<dbReference type="Pfam" id="PF13041">
    <property type="entry name" value="PPR_2"/>
    <property type="match status" value="1"/>
</dbReference>
<dbReference type="Proteomes" id="UP000325577">
    <property type="component" value="Linkage Group LG10"/>
</dbReference>
<dbReference type="OrthoDB" id="1742965at2759"/>
<proteinExistence type="inferred from homology"/>
<dbReference type="PANTHER" id="PTHR47936">
    <property type="entry name" value="PPR_LONG DOMAIN-CONTAINING PROTEIN"/>
    <property type="match status" value="1"/>
</dbReference>
<dbReference type="PANTHER" id="PTHR47936:SF1">
    <property type="entry name" value="PENTATRICOPEPTIDE REPEAT-CONTAINING PROTEIN GUN1, CHLOROPLASTIC"/>
    <property type="match status" value="1"/>
</dbReference>
<dbReference type="GO" id="GO:0009507">
    <property type="term" value="C:chloroplast"/>
    <property type="evidence" value="ECO:0007669"/>
    <property type="project" value="TreeGrafter"/>
</dbReference>
<evidence type="ECO:0000256" key="2">
    <source>
        <dbReference type="ARBA" id="ARBA00022737"/>
    </source>
</evidence>
<dbReference type="GO" id="GO:0031930">
    <property type="term" value="P:mitochondria-nucleus signaling pathway"/>
    <property type="evidence" value="ECO:0007669"/>
    <property type="project" value="TreeGrafter"/>
</dbReference>
<evidence type="ECO:0000256" key="1">
    <source>
        <dbReference type="ARBA" id="ARBA00007626"/>
    </source>
</evidence>
<gene>
    <name evidence="4" type="ORF">F0562_020311</name>
</gene>
<dbReference type="AlphaFoldDB" id="A0A5J5BUT2"/>
<evidence type="ECO:0000313" key="5">
    <source>
        <dbReference type="Proteomes" id="UP000325577"/>
    </source>
</evidence>
<accession>A0A5J5BUT2</accession>
<comment type="similarity">
    <text evidence="1">Belongs to the PPR family. P subfamily.</text>
</comment>
<name>A0A5J5BUT2_9ASTE</name>
<keyword evidence="5" id="KW-1185">Reference proteome</keyword>
<dbReference type="PROSITE" id="PS51375">
    <property type="entry name" value="PPR"/>
    <property type="match status" value="2"/>
</dbReference>
<protein>
    <recommendedName>
        <fullName evidence="6">Pentacotripeptide-repeat region of PRORP domain-containing protein</fullName>
    </recommendedName>
</protein>
<dbReference type="EMBL" id="CM018033">
    <property type="protein sequence ID" value="KAA8545527.1"/>
    <property type="molecule type" value="Genomic_DNA"/>
</dbReference>
<evidence type="ECO:0000313" key="4">
    <source>
        <dbReference type="EMBL" id="KAA8545527.1"/>
    </source>
</evidence>
<evidence type="ECO:0008006" key="6">
    <source>
        <dbReference type="Google" id="ProtNLM"/>
    </source>
</evidence>